<organism evidence="1 2">
    <name type="scientific">Rhododendron simsii</name>
    <name type="common">Sims's rhododendron</name>
    <dbReference type="NCBI Taxonomy" id="118357"/>
    <lineage>
        <taxon>Eukaryota</taxon>
        <taxon>Viridiplantae</taxon>
        <taxon>Streptophyta</taxon>
        <taxon>Embryophyta</taxon>
        <taxon>Tracheophyta</taxon>
        <taxon>Spermatophyta</taxon>
        <taxon>Magnoliopsida</taxon>
        <taxon>eudicotyledons</taxon>
        <taxon>Gunneridae</taxon>
        <taxon>Pentapetalae</taxon>
        <taxon>asterids</taxon>
        <taxon>Ericales</taxon>
        <taxon>Ericaceae</taxon>
        <taxon>Ericoideae</taxon>
        <taxon>Rhodoreae</taxon>
        <taxon>Rhododendron</taxon>
    </lineage>
</organism>
<sequence>MNRTFIRPYPMSSRWFPNAVPKYCLKPGNGHTHAYWAYAYGDSAYPCFVERHHELGLSSLSFGIQQGLEGEITRRMLTHKSWDLSSAKDPICPFGTLSLLSALRCEVVKVLMANFTVEETWRWVARDILLDTWTSVLMPAENTGPKLPPEGVNAAANLFALIVESELKGNSDIFTSYCFSIARLASFRLINQLVTRSDVIAASASAFIDKNESEYLQASITAIDATIPLLTRLFSERFARLHEVPYAIQTHFMDSMEIRKLPVIVLSSQGKLMLDIIIRISKATLVSYPGEKDLQRFVALTLTLSASGMRNLEASNLSDILLLFLEGMYERPHGIYDILSCGNVWENDIKNVAHQPDVMQSVSCLSASASEPRTQKAIYEMGSSVMNPILILLKVYKHESRLIGYTNPHHQIAYILFRHDLLMFDSPSLNSSSVIFLFYQSSLFATTLTCTSVLPHPHILSADILAASSCSCYLSVLPSSNFLDDSFVPAMYGFRGGKKRVQRK</sequence>
<dbReference type="AlphaFoldDB" id="A0A834GVZ7"/>
<dbReference type="Proteomes" id="UP000626092">
    <property type="component" value="Unassembled WGS sequence"/>
</dbReference>
<proteinExistence type="predicted"/>
<evidence type="ECO:0000313" key="1">
    <source>
        <dbReference type="EMBL" id="KAF7142259.1"/>
    </source>
</evidence>
<reference evidence="1" key="1">
    <citation type="submission" date="2019-11" db="EMBL/GenBank/DDBJ databases">
        <authorList>
            <person name="Liu Y."/>
            <person name="Hou J."/>
            <person name="Li T.-Q."/>
            <person name="Guan C.-H."/>
            <person name="Wu X."/>
            <person name="Wu H.-Z."/>
            <person name="Ling F."/>
            <person name="Zhang R."/>
            <person name="Shi X.-G."/>
            <person name="Ren J.-P."/>
            <person name="Chen E.-F."/>
            <person name="Sun J.-M."/>
        </authorList>
    </citation>
    <scope>NUCLEOTIDE SEQUENCE</scope>
    <source>
        <strain evidence="1">Adult_tree_wgs_1</strain>
        <tissue evidence="1">Leaves</tissue>
    </source>
</reference>
<name>A0A834GVZ7_RHOSS</name>
<accession>A0A834GVZ7</accession>
<gene>
    <name evidence="1" type="ORF">RHSIM_Rhsim05G0128300</name>
</gene>
<comment type="caution">
    <text evidence="1">The sequence shown here is derived from an EMBL/GenBank/DDBJ whole genome shotgun (WGS) entry which is preliminary data.</text>
</comment>
<keyword evidence="2" id="KW-1185">Reference proteome</keyword>
<evidence type="ECO:0000313" key="2">
    <source>
        <dbReference type="Proteomes" id="UP000626092"/>
    </source>
</evidence>
<dbReference type="EMBL" id="WJXA01000005">
    <property type="protein sequence ID" value="KAF7142259.1"/>
    <property type="molecule type" value="Genomic_DNA"/>
</dbReference>
<dbReference type="OrthoDB" id="5548448at2759"/>
<protein>
    <submittedName>
        <fullName evidence="1">Uncharacterized protein</fullName>
    </submittedName>
</protein>